<dbReference type="Gene3D" id="3.10.620.30">
    <property type="match status" value="1"/>
</dbReference>
<protein>
    <submittedName>
        <fullName evidence="2">Transglutaminase</fullName>
    </submittedName>
</protein>
<comment type="caution">
    <text evidence="2">The sequence shown here is derived from an EMBL/GenBank/DDBJ whole genome shotgun (WGS) entry which is preliminary data.</text>
</comment>
<keyword evidence="1" id="KW-0732">Signal</keyword>
<name>A0A5N3PAA7_9HYPH</name>
<dbReference type="Proteomes" id="UP000325684">
    <property type="component" value="Unassembled WGS sequence"/>
</dbReference>
<accession>A0A5N3PAA7</accession>
<dbReference type="AlphaFoldDB" id="A0A5N3PAA7"/>
<feature type="chain" id="PRO_5024431926" evidence="1">
    <location>
        <begin position="36"/>
        <end position="231"/>
    </location>
</feature>
<proteinExistence type="predicted"/>
<keyword evidence="3" id="KW-1185">Reference proteome</keyword>
<reference evidence="2 3" key="1">
    <citation type="journal article" date="2019" name="Microorganisms">
        <title>Genome Insights into the Novel Species Microvirga brassicacearum, a Rapeseed Endophyte with Biotechnological Potential.</title>
        <authorList>
            <person name="Jimenez-Gomez A."/>
            <person name="Saati-Santamaria Z."/>
            <person name="Igual J.M."/>
            <person name="Rivas R."/>
            <person name="Mateos P.F."/>
            <person name="Garcia-Fraile P."/>
        </authorList>
    </citation>
    <scope>NUCLEOTIDE SEQUENCE [LARGE SCALE GENOMIC DNA]</scope>
    <source>
        <strain evidence="2 3">CDVBN77</strain>
    </source>
</reference>
<feature type="signal peptide" evidence="1">
    <location>
        <begin position="1"/>
        <end position="35"/>
    </location>
</feature>
<evidence type="ECO:0000313" key="3">
    <source>
        <dbReference type="Proteomes" id="UP000325684"/>
    </source>
</evidence>
<organism evidence="2 3">
    <name type="scientific">Microvirga brassicacearum</name>
    <dbReference type="NCBI Taxonomy" id="2580413"/>
    <lineage>
        <taxon>Bacteria</taxon>
        <taxon>Pseudomonadati</taxon>
        <taxon>Pseudomonadota</taxon>
        <taxon>Alphaproteobacteria</taxon>
        <taxon>Hyphomicrobiales</taxon>
        <taxon>Methylobacteriaceae</taxon>
        <taxon>Microvirga</taxon>
    </lineage>
</organism>
<dbReference type="OrthoDB" id="7206808at2"/>
<dbReference type="PANTHER" id="PTHR39327">
    <property type="match status" value="1"/>
</dbReference>
<dbReference type="EMBL" id="VCMV01000019">
    <property type="protein sequence ID" value="KAB0266644.1"/>
    <property type="molecule type" value="Genomic_DNA"/>
</dbReference>
<gene>
    <name evidence="2" type="ORF">FEZ63_12920</name>
</gene>
<dbReference type="Pfam" id="PF06035">
    <property type="entry name" value="Peptidase_C93"/>
    <property type="match status" value="1"/>
</dbReference>
<evidence type="ECO:0000256" key="1">
    <source>
        <dbReference type="SAM" id="SignalP"/>
    </source>
</evidence>
<dbReference type="InterPro" id="IPR010319">
    <property type="entry name" value="Transglutaminase-like_Cys_pept"/>
</dbReference>
<sequence>MRHQNFKGVTLRDRSAKSGLKAVFAALALLTVTLAAPTDAAQAQNVAALPTMGHPIGDIGAAKPIQGWVKFCENFPGECAVNVAEPSVVNITPQIWKTIVSVNQRVNATVKPITDADHWGVVDHWGFPNDGQGDCEDFQLLKRRMLVDGGLPRRAMRMTVVIDELGEGHAVLMLRTNQGDYVLDNKTSSILPWEKTGYVFIKRESQSAETWVSLGGITSPTIGSPTTTANR</sequence>
<dbReference type="PANTHER" id="PTHR39327:SF1">
    <property type="entry name" value="BLR5470 PROTEIN"/>
    <property type="match status" value="1"/>
</dbReference>
<evidence type="ECO:0000313" key="2">
    <source>
        <dbReference type="EMBL" id="KAB0266644.1"/>
    </source>
</evidence>
<dbReference type="RefSeq" id="WP_150945057.1">
    <property type="nucleotide sequence ID" value="NZ_VCMV01000019.1"/>
</dbReference>